<keyword evidence="8" id="KW-1185">Reference proteome</keyword>
<evidence type="ECO:0000256" key="2">
    <source>
        <dbReference type="ARBA" id="ARBA00022801"/>
    </source>
</evidence>
<evidence type="ECO:0000256" key="1">
    <source>
        <dbReference type="ARBA" id="ARBA00006336"/>
    </source>
</evidence>
<feature type="region of interest" description="Disordered" evidence="3">
    <location>
        <begin position="1"/>
        <end position="21"/>
    </location>
</feature>
<keyword evidence="2" id="KW-0378">Hydrolase</keyword>
<dbReference type="Pfam" id="PF00857">
    <property type="entry name" value="Isochorismatase"/>
    <property type="match status" value="1"/>
</dbReference>
<dbReference type="InterPro" id="IPR000868">
    <property type="entry name" value="Isochorismatase-like_dom"/>
</dbReference>
<dbReference type="PANTHER" id="PTHR43540">
    <property type="entry name" value="PEROXYUREIDOACRYLATE/UREIDOACRYLATE AMIDOHYDROLASE-RELATED"/>
    <property type="match status" value="1"/>
</dbReference>
<dbReference type="OrthoDB" id="167809at2759"/>
<dbReference type="Gene3D" id="3.40.50.850">
    <property type="entry name" value="Isochorismatase-like"/>
    <property type="match status" value="1"/>
</dbReference>
<evidence type="ECO:0000313" key="8">
    <source>
        <dbReference type="Proteomes" id="UP001152797"/>
    </source>
</evidence>
<dbReference type="InterPro" id="IPR036380">
    <property type="entry name" value="Isochorismatase-like_sf"/>
</dbReference>
<accession>A0A9P1DTV0</accession>
<evidence type="ECO:0000313" key="5">
    <source>
        <dbReference type="EMBL" id="CAI4015499.1"/>
    </source>
</evidence>
<sequence length="267" mass="28299">MAPKKRPAAADNGAVKRARGQQADEHFAAKAAMEGPIAKVNTLPKPVSLPLKSTALVCIDFQKDFLDVGGFGHALGNDVTKLADECLPGAAKLLEAARNLPLAAIIHTKEAHLEDLSDCCEMKLSGPRCPPEDKRIGKVLAEGMGRLLVDGSPGNDFVDVAKPRDGEIVVPKPGKGAFFLTGLNEILRAKGVSHLIVCGVTTEVCVQTTMREANDRGYECVLVEDATASYIPKFKAATIEMVRSQGGIVGYTVEKAEDLARALQAAV</sequence>
<dbReference type="EMBL" id="CAMXCT010006534">
    <property type="protein sequence ID" value="CAI4015499.1"/>
    <property type="molecule type" value="Genomic_DNA"/>
</dbReference>
<dbReference type="SUPFAM" id="SSF52499">
    <property type="entry name" value="Isochorismatase-like hydrolases"/>
    <property type="match status" value="1"/>
</dbReference>
<proteinExistence type="inferred from homology"/>
<dbReference type="InterPro" id="IPR050272">
    <property type="entry name" value="Isochorismatase-like_hydrls"/>
</dbReference>
<evidence type="ECO:0000259" key="4">
    <source>
        <dbReference type="Pfam" id="PF00857"/>
    </source>
</evidence>
<protein>
    <submittedName>
        <fullName evidence="7">Peroxyureidoacrylate/ureidoacrylate amidohydrolase RutB</fullName>
    </submittedName>
</protein>
<feature type="domain" description="Isochorismatase-like" evidence="4">
    <location>
        <begin position="54"/>
        <end position="249"/>
    </location>
</feature>
<gene>
    <name evidence="5" type="ORF">C1SCF055_LOCUS40323</name>
</gene>
<evidence type="ECO:0000256" key="3">
    <source>
        <dbReference type="SAM" id="MobiDB-lite"/>
    </source>
</evidence>
<organism evidence="5">
    <name type="scientific">Cladocopium goreaui</name>
    <dbReference type="NCBI Taxonomy" id="2562237"/>
    <lineage>
        <taxon>Eukaryota</taxon>
        <taxon>Sar</taxon>
        <taxon>Alveolata</taxon>
        <taxon>Dinophyceae</taxon>
        <taxon>Suessiales</taxon>
        <taxon>Symbiodiniaceae</taxon>
        <taxon>Cladocopium</taxon>
    </lineage>
</organism>
<evidence type="ECO:0000313" key="7">
    <source>
        <dbReference type="EMBL" id="CAL4802811.1"/>
    </source>
</evidence>
<reference evidence="5" key="1">
    <citation type="submission" date="2022-10" db="EMBL/GenBank/DDBJ databases">
        <authorList>
            <person name="Chen Y."/>
            <person name="Dougan E. K."/>
            <person name="Chan C."/>
            <person name="Rhodes N."/>
            <person name="Thang M."/>
        </authorList>
    </citation>
    <scope>NUCLEOTIDE SEQUENCE</scope>
</reference>
<dbReference type="AlphaFoldDB" id="A0A9P1DTV0"/>
<dbReference type="GO" id="GO:0016787">
    <property type="term" value="F:hydrolase activity"/>
    <property type="evidence" value="ECO:0007669"/>
    <property type="project" value="UniProtKB-KW"/>
</dbReference>
<name>A0A9P1DTV0_9DINO</name>
<dbReference type="CDD" id="cd00431">
    <property type="entry name" value="cysteine_hydrolases"/>
    <property type="match status" value="1"/>
</dbReference>
<dbReference type="PANTHER" id="PTHR43540:SF9">
    <property type="entry name" value="FAMILY HYDROLASE, PUTATIVE (AFU_ORTHOLOGUE AFUA_2G08700)-RELATED"/>
    <property type="match status" value="1"/>
</dbReference>
<comment type="similarity">
    <text evidence="1">Belongs to the isochorismatase family.</text>
</comment>
<evidence type="ECO:0000313" key="6">
    <source>
        <dbReference type="EMBL" id="CAL1168874.1"/>
    </source>
</evidence>
<dbReference type="EMBL" id="CAMXCT020006534">
    <property type="protein sequence ID" value="CAL1168874.1"/>
    <property type="molecule type" value="Genomic_DNA"/>
</dbReference>
<comment type="caution">
    <text evidence="5">The sequence shown here is derived from an EMBL/GenBank/DDBJ whole genome shotgun (WGS) entry which is preliminary data.</text>
</comment>
<dbReference type="EMBL" id="CAMXCT030006534">
    <property type="protein sequence ID" value="CAL4802811.1"/>
    <property type="molecule type" value="Genomic_DNA"/>
</dbReference>
<dbReference type="Proteomes" id="UP001152797">
    <property type="component" value="Unassembled WGS sequence"/>
</dbReference>
<reference evidence="6" key="2">
    <citation type="submission" date="2024-04" db="EMBL/GenBank/DDBJ databases">
        <authorList>
            <person name="Chen Y."/>
            <person name="Shah S."/>
            <person name="Dougan E. K."/>
            <person name="Thang M."/>
            <person name="Chan C."/>
        </authorList>
    </citation>
    <scope>NUCLEOTIDE SEQUENCE [LARGE SCALE GENOMIC DNA]</scope>
</reference>